<organism evidence="1 2">
    <name type="scientific">Trema orientale</name>
    <name type="common">Charcoal tree</name>
    <name type="synonym">Celtis orientalis</name>
    <dbReference type="NCBI Taxonomy" id="63057"/>
    <lineage>
        <taxon>Eukaryota</taxon>
        <taxon>Viridiplantae</taxon>
        <taxon>Streptophyta</taxon>
        <taxon>Embryophyta</taxon>
        <taxon>Tracheophyta</taxon>
        <taxon>Spermatophyta</taxon>
        <taxon>Magnoliopsida</taxon>
        <taxon>eudicotyledons</taxon>
        <taxon>Gunneridae</taxon>
        <taxon>Pentapetalae</taxon>
        <taxon>rosids</taxon>
        <taxon>fabids</taxon>
        <taxon>Rosales</taxon>
        <taxon>Cannabaceae</taxon>
        <taxon>Trema</taxon>
    </lineage>
</organism>
<dbReference type="OrthoDB" id="1826089at2759"/>
<dbReference type="Proteomes" id="UP000237000">
    <property type="component" value="Unassembled WGS sequence"/>
</dbReference>
<dbReference type="EMBL" id="JXTC01000240">
    <property type="protein sequence ID" value="PON78688.1"/>
    <property type="molecule type" value="Genomic_DNA"/>
</dbReference>
<proteinExistence type="predicted"/>
<name>A0A2P5DZG3_TREOI</name>
<protein>
    <submittedName>
        <fullName evidence="1">Uncharacterized protein</fullName>
    </submittedName>
</protein>
<dbReference type="InParanoid" id="A0A2P5DZG3"/>
<dbReference type="AlphaFoldDB" id="A0A2P5DZG3"/>
<evidence type="ECO:0000313" key="1">
    <source>
        <dbReference type="EMBL" id="PON78688.1"/>
    </source>
</evidence>
<keyword evidence="2" id="KW-1185">Reference proteome</keyword>
<comment type="caution">
    <text evidence="1">The sequence shown here is derived from an EMBL/GenBank/DDBJ whole genome shotgun (WGS) entry which is preliminary data.</text>
</comment>
<accession>A0A2P5DZG3</accession>
<evidence type="ECO:0000313" key="2">
    <source>
        <dbReference type="Proteomes" id="UP000237000"/>
    </source>
</evidence>
<sequence>MIQFGIFAAKIIEHVFVGSTEVVDIGFSEGRTRELHMGNRPVRRHVEALPLPPCSGSGSTSTPLRTCTSLLPVLVVYHSPQRTKLSPKPRVSWITNRYPKKN</sequence>
<gene>
    <name evidence="1" type="ORF">TorRG33x02_237320</name>
</gene>
<reference evidence="2" key="1">
    <citation type="submission" date="2016-06" db="EMBL/GenBank/DDBJ databases">
        <title>Parallel loss of symbiosis genes in relatives of nitrogen-fixing non-legume Parasponia.</title>
        <authorList>
            <person name="Van Velzen R."/>
            <person name="Holmer R."/>
            <person name="Bu F."/>
            <person name="Rutten L."/>
            <person name="Van Zeijl A."/>
            <person name="Liu W."/>
            <person name="Santuari L."/>
            <person name="Cao Q."/>
            <person name="Sharma T."/>
            <person name="Shen D."/>
            <person name="Roswanjaya Y."/>
            <person name="Wardhani T."/>
            <person name="Kalhor M.S."/>
            <person name="Jansen J."/>
            <person name="Van den Hoogen J."/>
            <person name="Gungor B."/>
            <person name="Hartog M."/>
            <person name="Hontelez J."/>
            <person name="Verver J."/>
            <person name="Yang W.-C."/>
            <person name="Schijlen E."/>
            <person name="Repin R."/>
            <person name="Schilthuizen M."/>
            <person name="Schranz E."/>
            <person name="Heidstra R."/>
            <person name="Miyata K."/>
            <person name="Fedorova E."/>
            <person name="Kohlen W."/>
            <person name="Bisseling T."/>
            <person name="Smit S."/>
            <person name="Geurts R."/>
        </authorList>
    </citation>
    <scope>NUCLEOTIDE SEQUENCE [LARGE SCALE GENOMIC DNA]</scope>
    <source>
        <strain evidence="2">cv. RG33-2</strain>
    </source>
</reference>